<evidence type="ECO:0000313" key="6">
    <source>
        <dbReference type="EMBL" id="PZF86450.1"/>
    </source>
</evidence>
<name>A0A2W2BM96_9ACTN</name>
<evidence type="ECO:0000313" key="7">
    <source>
        <dbReference type="Proteomes" id="UP000248764"/>
    </source>
</evidence>
<dbReference type="AlphaFoldDB" id="A0A2W2BM96"/>
<evidence type="ECO:0000259" key="5">
    <source>
        <dbReference type="Pfam" id="PF13470"/>
    </source>
</evidence>
<keyword evidence="3" id="KW-0378">Hydrolase</keyword>
<evidence type="ECO:0000256" key="3">
    <source>
        <dbReference type="ARBA" id="ARBA00022801"/>
    </source>
</evidence>
<dbReference type="InterPro" id="IPR002716">
    <property type="entry name" value="PIN_dom"/>
</dbReference>
<gene>
    <name evidence="6" type="ORF">C1I92_01165</name>
</gene>
<dbReference type="Proteomes" id="UP000248764">
    <property type="component" value="Unassembled WGS sequence"/>
</dbReference>
<comment type="caution">
    <text evidence="6">The sequence shown here is derived from an EMBL/GenBank/DDBJ whole genome shotgun (WGS) entry which is preliminary data.</text>
</comment>
<protein>
    <submittedName>
        <fullName evidence="6">PIN domain-containing protein</fullName>
    </submittedName>
</protein>
<feature type="domain" description="PIN" evidence="5">
    <location>
        <begin position="2"/>
        <end position="107"/>
    </location>
</feature>
<dbReference type="GO" id="GO:0004518">
    <property type="term" value="F:nuclease activity"/>
    <property type="evidence" value="ECO:0007669"/>
    <property type="project" value="UniProtKB-KW"/>
</dbReference>
<keyword evidence="4" id="KW-0460">Magnesium</keyword>
<keyword evidence="1" id="KW-0540">Nuclease</keyword>
<organism evidence="6 7">
    <name type="scientific">Jiangella anatolica</name>
    <dbReference type="NCBI Taxonomy" id="2670374"/>
    <lineage>
        <taxon>Bacteria</taxon>
        <taxon>Bacillati</taxon>
        <taxon>Actinomycetota</taxon>
        <taxon>Actinomycetes</taxon>
        <taxon>Jiangellales</taxon>
        <taxon>Jiangellaceae</taxon>
        <taxon>Jiangella</taxon>
    </lineage>
</organism>
<accession>A0A2W2BM96</accession>
<evidence type="ECO:0000256" key="2">
    <source>
        <dbReference type="ARBA" id="ARBA00022723"/>
    </source>
</evidence>
<reference evidence="6 7" key="1">
    <citation type="submission" date="2018-01" db="EMBL/GenBank/DDBJ databases">
        <title>Draft genome sequence of Jiangella sp. GTF31.</title>
        <authorList>
            <person name="Sahin N."/>
            <person name="Ay H."/>
            <person name="Saygin H."/>
        </authorList>
    </citation>
    <scope>NUCLEOTIDE SEQUENCE [LARGE SCALE GENOMIC DNA]</scope>
    <source>
        <strain evidence="6 7">GTF31</strain>
    </source>
</reference>
<evidence type="ECO:0000256" key="1">
    <source>
        <dbReference type="ARBA" id="ARBA00022722"/>
    </source>
</evidence>
<keyword evidence="7" id="KW-1185">Reference proteome</keyword>
<dbReference type="GO" id="GO:0046872">
    <property type="term" value="F:metal ion binding"/>
    <property type="evidence" value="ECO:0007669"/>
    <property type="project" value="UniProtKB-KW"/>
</dbReference>
<evidence type="ECO:0000256" key="4">
    <source>
        <dbReference type="ARBA" id="ARBA00022842"/>
    </source>
</evidence>
<dbReference type="EMBL" id="POTW01000002">
    <property type="protein sequence ID" value="PZF86450.1"/>
    <property type="molecule type" value="Genomic_DNA"/>
</dbReference>
<proteinExistence type="predicted"/>
<sequence>MVDANVLYSKTLRDWLIMIQLESRGGLYELCWTEDILAEAIYQYRRRHPNVPGGVITQIRDSIAGSLAGARIDDFEIDGSFPGDDPHDQHVHAAAVAAGATYLITADGGFTSPGIDLDTLPYEVHTPDSFLVLVDDSAPHRVRAVTRDQERYWDRRPRSKSLVQALQDAGCPDFAQRVLGHLCQLPADDATA</sequence>
<dbReference type="GO" id="GO:0016787">
    <property type="term" value="F:hydrolase activity"/>
    <property type="evidence" value="ECO:0007669"/>
    <property type="project" value="UniProtKB-KW"/>
</dbReference>
<dbReference type="Pfam" id="PF13470">
    <property type="entry name" value="PIN_3"/>
    <property type="match status" value="1"/>
</dbReference>
<keyword evidence="2" id="KW-0479">Metal-binding</keyword>